<dbReference type="AlphaFoldDB" id="A0A0F9GJI3"/>
<accession>A0A0F9GJI3</accession>
<protein>
    <recommendedName>
        <fullName evidence="2">PD(D/E)XK endonuclease domain-containing protein</fullName>
    </recommendedName>
</protein>
<dbReference type="EMBL" id="LAZR01028201">
    <property type="protein sequence ID" value="KKL63352.1"/>
    <property type="molecule type" value="Genomic_DNA"/>
</dbReference>
<gene>
    <name evidence="1" type="ORF">LCGC14_2175890</name>
</gene>
<organism evidence="1">
    <name type="scientific">marine sediment metagenome</name>
    <dbReference type="NCBI Taxonomy" id="412755"/>
    <lineage>
        <taxon>unclassified sequences</taxon>
        <taxon>metagenomes</taxon>
        <taxon>ecological metagenomes</taxon>
    </lineage>
</organism>
<evidence type="ECO:0000313" key="1">
    <source>
        <dbReference type="EMBL" id="KKL63352.1"/>
    </source>
</evidence>
<name>A0A0F9GJI3_9ZZZZ</name>
<sequence>MAESDQHKELKARAIKYLWDKSYFTARVEVYCGHYGIYDAWGINGEFATIGIEVKVSRADFKNNKKKEIKLDFLRDRPTLKHAWYHYWIPANKNYI</sequence>
<feature type="non-terminal residue" evidence="1">
    <location>
        <position position="96"/>
    </location>
</feature>
<reference evidence="1" key="1">
    <citation type="journal article" date="2015" name="Nature">
        <title>Complex archaea that bridge the gap between prokaryotes and eukaryotes.</title>
        <authorList>
            <person name="Spang A."/>
            <person name="Saw J.H."/>
            <person name="Jorgensen S.L."/>
            <person name="Zaremba-Niedzwiedzka K."/>
            <person name="Martijn J."/>
            <person name="Lind A.E."/>
            <person name="van Eijk R."/>
            <person name="Schleper C."/>
            <person name="Guy L."/>
            <person name="Ettema T.J."/>
        </authorList>
    </citation>
    <scope>NUCLEOTIDE SEQUENCE</scope>
</reference>
<proteinExistence type="predicted"/>
<evidence type="ECO:0008006" key="2">
    <source>
        <dbReference type="Google" id="ProtNLM"/>
    </source>
</evidence>
<comment type="caution">
    <text evidence="1">The sequence shown here is derived from an EMBL/GenBank/DDBJ whole genome shotgun (WGS) entry which is preliminary data.</text>
</comment>